<dbReference type="InterPro" id="IPR050360">
    <property type="entry name" value="MFS_Sugar_Transporters"/>
</dbReference>
<organism evidence="9 10">
    <name type="scientific">Ruminococcus bovis</name>
    <dbReference type="NCBI Taxonomy" id="2564099"/>
    <lineage>
        <taxon>Bacteria</taxon>
        <taxon>Bacillati</taxon>
        <taxon>Bacillota</taxon>
        <taxon>Clostridia</taxon>
        <taxon>Eubacteriales</taxon>
        <taxon>Oscillospiraceae</taxon>
        <taxon>Ruminococcus</taxon>
    </lineage>
</organism>
<dbReference type="GO" id="GO:0005886">
    <property type="term" value="C:plasma membrane"/>
    <property type="evidence" value="ECO:0007669"/>
    <property type="project" value="UniProtKB-SubCell"/>
</dbReference>
<dbReference type="GO" id="GO:0005351">
    <property type="term" value="F:carbohydrate:proton symporter activity"/>
    <property type="evidence" value="ECO:0007669"/>
    <property type="project" value="TreeGrafter"/>
</dbReference>
<proteinExistence type="inferred from homology"/>
<reference evidence="9 10" key="1">
    <citation type="submission" date="2019-04" db="EMBL/GenBank/DDBJ databases">
        <authorList>
            <person name="Embree M."/>
            <person name="Gaffney J.R."/>
        </authorList>
    </citation>
    <scope>NUCLEOTIDE SEQUENCE [LARGE SCALE GENOMIC DNA]</scope>
    <source>
        <strain evidence="9 10">JE7A12</strain>
    </source>
</reference>
<feature type="transmembrane region" description="Helical" evidence="7">
    <location>
        <begin position="405"/>
        <end position="424"/>
    </location>
</feature>
<feature type="transmembrane region" description="Helical" evidence="7">
    <location>
        <begin position="358"/>
        <end position="384"/>
    </location>
</feature>
<evidence type="ECO:0000313" key="10">
    <source>
        <dbReference type="Proteomes" id="UP000301475"/>
    </source>
</evidence>
<dbReference type="Proteomes" id="UP000301475">
    <property type="component" value="Chromosome"/>
</dbReference>
<gene>
    <name evidence="9" type="ORF">E5Z56_05110</name>
</gene>
<dbReference type="InterPro" id="IPR020846">
    <property type="entry name" value="MFS_dom"/>
</dbReference>
<feature type="transmembrane region" description="Helical" evidence="7">
    <location>
        <begin position="21"/>
        <end position="42"/>
    </location>
</feature>
<accession>A0A4P8Y0T6</accession>
<feature type="transmembrane region" description="Helical" evidence="7">
    <location>
        <begin position="160"/>
        <end position="181"/>
    </location>
</feature>
<dbReference type="RefSeq" id="WP_138156845.1">
    <property type="nucleotide sequence ID" value="NZ_CP039381.1"/>
</dbReference>
<feature type="transmembrane region" description="Helical" evidence="7">
    <location>
        <begin position="93"/>
        <end position="115"/>
    </location>
</feature>
<evidence type="ECO:0000256" key="3">
    <source>
        <dbReference type="ARBA" id="ARBA00022448"/>
    </source>
</evidence>
<evidence type="ECO:0000256" key="7">
    <source>
        <dbReference type="SAM" id="Phobius"/>
    </source>
</evidence>
<keyword evidence="6 7" id="KW-0472">Membrane</keyword>
<evidence type="ECO:0000313" key="9">
    <source>
        <dbReference type="EMBL" id="QCT06778.1"/>
    </source>
</evidence>
<dbReference type="InterPro" id="IPR036259">
    <property type="entry name" value="MFS_trans_sf"/>
</dbReference>
<evidence type="ECO:0000256" key="1">
    <source>
        <dbReference type="ARBA" id="ARBA00004651"/>
    </source>
</evidence>
<feature type="transmembrane region" description="Helical" evidence="7">
    <location>
        <begin position="187"/>
        <end position="205"/>
    </location>
</feature>
<keyword evidence="4 7" id="KW-0812">Transmembrane</keyword>
<sequence>MGKKTNANIGARLDRLPQSKWHIKMWLVTAFALLVCWSNGIGGAVQNILNELGWFEGSAGLLAMWGTSYTIGQLFGALIGGPIGDKIGRKKSILLYEAIHIIAMIGGACSPNIYVLFVFRVIQGLALGALLVVLFAGFTEYVPGKNRGTWSSRTSFIGNWAHPICNGIALLIVSAGVSQAMNWRIQFMIPSILSIIASIIIYVKFPESPRWLESQGRVEEADAIMTKIEKEIEKSTGKALPPVQEVSEKPVKKLPYTALFKGKLLKRTIVGSLVLIGMNTIQYTLMNWMPTLLSSWGYDTKDSQFMTMFGLFGAPFGIFIASLIMDKLPRKVTGVALLVLMAGLGIATGTLAPSLGVTGIIVMTFILNTVIYMYVCYASAVYVPEMWPTSAKLSGSGFCNAMGRVSNVIFLSLIPTIAGTVSNADGTASFNTPGNVFIVIAVIAAVIAVSIIFLGVETRGESVEEIGNVD</sequence>
<dbReference type="Pfam" id="PF00083">
    <property type="entry name" value="Sugar_tr"/>
    <property type="match status" value="1"/>
</dbReference>
<comment type="similarity">
    <text evidence="2">Belongs to the major facilitator superfamily. Sugar transporter (TC 2.A.1.1) family.</text>
</comment>
<evidence type="ECO:0000256" key="6">
    <source>
        <dbReference type="ARBA" id="ARBA00023136"/>
    </source>
</evidence>
<comment type="subcellular location">
    <subcellularLocation>
        <location evidence="1">Cell membrane</location>
        <topology evidence="1">Multi-pass membrane protein</topology>
    </subcellularLocation>
</comment>
<name>A0A4P8Y0T6_9FIRM</name>
<dbReference type="PROSITE" id="PS50850">
    <property type="entry name" value="MFS"/>
    <property type="match status" value="1"/>
</dbReference>
<protein>
    <submittedName>
        <fullName evidence="9">MFS transporter</fullName>
    </submittedName>
</protein>
<feature type="transmembrane region" description="Helical" evidence="7">
    <location>
        <begin position="332"/>
        <end position="352"/>
    </location>
</feature>
<keyword evidence="3" id="KW-0813">Transport</keyword>
<dbReference type="EMBL" id="CP039381">
    <property type="protein sequence ID" value="QCT06778.1"/>
    <property type="molecule type" value="Genomic_DNA"/>
</dbReference>
<feature type="transmembrane region" description="Helical" evidence="7">
    <location>
        <begin position="436"/>
        <end position="456"/>
    </location>
</feature>
<evidence type="ECO:0000256" key="5">
    <source>
        <dbReference type="ARBA" id="ARBA00022989"/>
    </source>
</evidence>
<evidence type="ECO:0000256" key="2">
    <source>
        <dbReference type="ARBA" id="ARBA00010992"/>
    </source>
</evidence>
<dbReference type="PANTHER" id="PTHR48022:SF2">
    <property type="entry name" value="PLASTIDIC GLUCOSE TRANSPORTER 4"/>
    <property type="match status" value="1"/>
</dbReference>
<dbReference type="CDD" id="cd17316">
    <property type="entry name" value="MFS_SV2_like"/>
    <property type="match status" value="1"/>
</dbReference>
<dbReference type="SUPFAM" id="SSF103473">
    <property type="entry name" value="MFS general substrate transporter"/>
    <property type="match status" value="1"/>
</dbReference>
<feature type="transmembrane region" description="Helical" evidence="7">
    <location>
        <begin position="268"/>
        <end position="285"/>
    </location>
</feature>
<evidence type="ECO:0000259" key="8">
    <source>
        <dbReference type="PROSITE" id="PS50850"/>
    </source>
</evidence>
<dbReference type="Gene3D" id="1.20.1250.20">
    <property type="entry name" value="MFS general substrate transporter like domains"/>
    <property type="match status" value="1"/>
</dbReference>
<keyword evidence="5 7" id="KW-1133">Transmembrane helix</keyword>
<feature type="transmembrane region" description="Helical" evidence="7">
    <location>
        <begin position="62"/>
        <end position="81"/>
    </location>
</feature>
<dbReference type="InterPro" id="IPR005828">
    <property type="entry name" value="MFS_sugar_transport-like"/>
</dbReference>
<dbReference type="PANTHER" id="PTHR48022">
    <property type="entry name" value="PLASTIDIC GLUCOSE TRANSPORTER 4"/>
    <property type="match status" value="1"/>
</dbReference>
<feature type="transmembrane region" description="Helical" evidence="7">
    <location>
        <begin position="121"/>
        <end position="139"/>
    </location>
</feature>
<evidence type="ECO:0000256" key="4">
    <source>
        <dbReference type="ARBA" id="ARBA00022692"/>
    </source>
</evidence>
<dbReference type="KEGG" id="ruj:E5Z56_05110"/>
<feature type="transmembrane region" description="Helical" evidence="7">
    <location>
        <begin position="305"/>
        <end position="325"/>
    </location>
</feature>
<feature type="domain" description="Major facilitator superfamily (MFS) profile" evidence="8">
    <location>
        <begin position="1"/>
        <end position="459"/>
    </location>
</feature>
<dbReference type="OrthoDB" id="9787026at2"/>
<dbReference type="AlphaFoldDB" id="A0A4P8Y0T6"/>
<keyword evidence="10" id="KW-1185">Reference proteome</keyword>